<proteinExistence type="predicted"/>
<dbReference type="EMBL" id="PSQE01000004">
    <property type="protein sequence ID" value="RHN64748.1"/>
    <property type="molecule type" value="Genomic_DNA"/>
</dbReference>
<feature type="compositionally biased region" description="Basic and acidic residues" evidence="7">
    <location>
        <begin position="79"/>
        <end position="88"/>
    </location>
</feature>
<evidence type="ECO:0000256" key="3">
    <source>
        <dbReference type="ARBA" id="ARBA00023015"/>
    </source>
</evidence>
<keyword evidence="6" id="KW-0539">Nucleus</keyword>
<dbReference type="GO" id="GO:0005634">
    <property type="term" value="C:nucleus"/>
    <property type="evidence" value="ECO:0007669"/>
    <property type="project" value="UniProtKB-SubCell"/>
</dbReference>
<evidence type="ECO:0000259" key="8">
    <source>
        <dbReference type="PROSITE" id="PS50090"/>
    </source>
</evidence>
<evidence type="ECO:0000259" key="9">
    <source>
        <dbReference type="PROSITE" id="PS51294"/>
    </source>
</evidence>
<dbReference type="AlphaFoldDB" id="A0A396IIU3"/>
<comment type="caution">
    <text evidence="10">The sequence shown here is derived from an EMBL/GenBank/DDBJ whole genome shotgun (WGS) entry which is preliminary data.</text>
</comment>
<organism evidence="10">
    <name type="scientific">Medicago truncatula</name>
    <name type="common">Barrel medic</name>
    <name type="synonym">Medicago tribuloides</name>
    <dbReference type="NCBI Taxonomy" id="3880"/>
    <lineage>
        <taxon>Eukaryota</taxon>
        <taxon>Viridiplantae</taxon>
        <taxon>Streptophyta</taxon>
        <taxon>Embryophyta</taxon>
        <taxon>Tracheophyta</taxon>
        <taxon>Spermatophyta</taxon>
        <taxon>Magnoliopsida</taxon>
        <taxon>eudicotyledons</taxon>
        <taxon>Gunneridae</taxon>
        <taxon>Pentapetalae</taxon>
        <taxon>rosids</taxon>
        <taxon>fabids</taxon>
        <taxon>Fabales</taxon>
        <taxon>Fabaceae</taxon>
        <taxon>Papilionoideae</taxon>
        <taxon>50 kb inversion clade</taxon>
        <taxon>NPAAA clade</taxon>
        <taxon>Hologalegina</taxon>
        <taxon>IRL clade</taxon>
        <taxon>Trifolieae</taxon>
        <taxon>Medicago</taxon>
    </lineage>
</organism>
<evidence type="ECO:0000256" key="4">
    <source>
        <dbReference type="ARBA" id="ARBA00023125"/>
    </source>
</evidence>
<feature type="domain" description="Myb-like" evidence="8">
    <location>
        <begin position="8"/>
        <end position="67"/>
    </location>
</feature>
<evidence type="ECO:0000313" key="10">
    <source>
        <dbReference type="EMBL" id="RHN64748.1"/>
    </source>
</evidence>
<evidence type="ECO:0000256" key="5">
    <source>
        <dbReference type="ARBA" id="ARBA00023163"/>
    </source>
</evidence>
<dbReference type="PROSITE" id="PS50090">
    <property type="entry name" value="MYB_LIKE"/>
    <property type="match status" value="1"/>
</dbReference>
<keyword evidence="4" id="KW-0238">DNA-binding</keyword>
<evidence type="ECO:0000256" key="1">
    <source>
        <dbReference type="ARBA" id="ARBA00004123"/>
    </source>
</evidence>
<evidence type="ECO:0000256" key="6">
    <source>
        <dbReference type="ARBA" id="ARBA00023242"/>
    </source>
</evidence>
<dbReference type="GO" id="GO:0003677">
    <property type="term" value="F:DNA binding"/>
    <property type="evidence" value="ECO:0007669"/>
    <property type="project" value="UniProtKB-KW"/>
</dbReference>
<dbReference type="PANTHER" id="PTHR47995:SF18">
    <property type="entry name" value="TRANSCRIPTION FACTOR MYB65"/>
    <property type="match status" value="1"/>
</dbReference>
<gene>
    <name evidence="10" type="ORF">MtrunA17_Chr4g0072451</name>
</gene>
<dbReference type="Gene3D" id="1.10.10.60">
    <property type="entry name" value="Homeodomain-like"/>
    <property type="match status" value="1"/>
</dbReference>
<dbReference type="Pfam" id="PF00249">
    <property type="entry name" value="Myb_DNA-binding"/>
    <property type="match status" value="1"/>
</dbReference>
<reference evidence="10" key="1">
    <citation type="journal article" date="2018" name="Nat. Plants">
        <title>Whole-genome landscape of Medicago truncatula symbiotic genes.</title>
        <authorList>
            <person name="Pecrix Y."/>
            <person name="Gamas P."/>
            <person name="Carrere S."/>
        </authorList>
    </citation>
    <scope>NUCLEOTIDE SEQUENCE</scope>
    <source>
        <tissue evidence="10">Leaves</tissue>
    </source>
</reference>
<sequence length="134" mass="15500">MSSSSDTNKGLKKGKWSKEEDEMLKAYVEKHGTRNWNGTRYQEMRGLYVALPGRSDNDIKNFWNARKRKLEKRMSPFPDKMELNDELNKSGSNSQQVKDSQDDEFNIPQVKFTYGYGIRSASTPTMFIPSISFT</sequence>
<keyword evidence="5" id="KW-0804">Transcription</keyword>
<evidence type="ECO:0000256" key="7">
    <source>
        <dbReference type="SAM" id="MobiDB-lite"/>
    </source>
</evidence>
<keyword evidence="3" id="KW-0805">Transcription regulation</keyword>
<dbReference type="PROSITE" id="PS51294">
    <property type="entry name" value="HTH_MYB"/>
    <property type="match status" value="1"/>
</dbReference>
<dbReference type="CDD" id="cd00167">
    <property type="entry name" value="SANT"/>
    <property type="match status" value="1"/>
</dbReference>
<feature type="domain" description="HTH myb-type" evidence="9">
    <location>
        <begin position="8"/>
        <end position="71"/>
    </location>
</feature>
<dbReference type="InterPro" id="IPR017930">
    <property type="entry name" value="Myb_dom"/>
</dbReference>
<dbReference type="Proteomes" id="UP000265566">
    <property type="component" value="Chromosome 4"/>
</dbReference>
<feature type="compositionally biased region" description="Polar residues" evidence="7">
    <location>
        <begin position="89"/>
        <end position="98"/>
    </location>
</feature>
<comment type="subcellular location">
    <subcellularLocation>
        <location evidence="1">Nucleus</location>
    </subcellularLocation>
</comment>
<accession>A0A396IIU3</accession>
<keyword evidence="2" id="KW-0677">Repeat</keyword>
<feature type="region of interest" description="Disordered" evidence="7">
    <location>
        <begin position="75"/>
        <end position="104"/>
    </location>
</feature>
<dbReference type="SMART" id="SM00717">
    <property type="entry name" value="SANT"/>
    <property type="match status" value="1"/>
</dbReference>
<dbReference type="InterPro" id="IPR001005">
    <property type="entry name" value="SANT/Myb"/>
</dbReference>
<dbReference type="PANTHER" id="PTHR47995">
    <property type="entry name" value="TRANSCRIPTION FACTOR MYB33-RELATED"/>
    <property type="match status" value="1"/>
</dbReference>
<protein>
    <submittedName>
        <fullName evidence="10">Putative transcription factor MYB-HB-like family</fullName>
    </submittedName>
</protein>
<dbReference type="Gramene" id="rna27603">
    <property type="protein sequence ID" value="RHN64748.1"/>
    <property type="gene ID" value="gene27603"/>
</dbReference>
<name>A0A396IIU3_MEDTR</name>
<evidence type="ECO:0000256" key="2">
    <source>
        <dbReference type="ARBA" id="ARBA00022737"/>
    </source>
</evidence>
<dbReference type="SUPFAM" id="SSF46689">
    <property type="entry name" value="Homeodomain-like"/>
    <property type="match status" value="1"/>
</dbReference>
<dbReference type="InterPro" id="IPR009057">
    <property type="entry name" value="Homeodomain-like_sf"/>
</dbReference>